<protein>
    <submittedName>
        <fullName evidence="1">Arsenate reductase</fullName>
    </submittedName>
</protein>
<evidence type="ECO:0000313" key="2">
    <source>
        <dbReference type="Proteomes" id="UP000199438"/>
    </source>
</evidence>
<dbReference type="InterPro" id="IPR036196">
    <property type="entry name" value="Ptyr_pPase_sf"/>
</dbReference>
<name>A0A1I1ENX8_9FLAO</name>
<keyword evidence="2" id="KW-1185">Reference proteome</keyword>
<reference evidence="2" key="1">
    <citation type="submission" date="2016-10" db="EMBL/GenBank/DDBJ databases">
        <authorList>
            <person name="Varghese N."/>
            <person name="Submissions S."/>
        </authorList>
    </citation>
    <scope>NUCLEOTIDE SEQUENCE [LARGE SCALE GENOMIC DNA]</scope>
    <source>
        <strain evidence="2">DSM 24499</strain>
    </source>
</reference>
<gene>
    <name evidence="1" type="ORF">SAMN04487907_1011050</name>
</gene>
<dbReference type="RefSeq" id="WP_092540286.1">
    <property type="nucleotide sequence ID" value="NZ_FOKV01000001.1"/>
</dbReference>
<dbReference type="SUPFAM" id="SSF52788">
    <property type="entry name" value="Phosphotyrosine protein phosphatases I"/>
    <property type="match status" value="1"/>
</dbReference>
<dbReference type="PANTHER" id="PTHR43428:SF1">
    <property type="entry name" value="ARSENATE REDUCTASE"/>
    <property type="match status" value="1"/>
</dbReference>
<organism evidence="1 2">
    <name type="scientific">Zunongwangia mangrovi</name>
    <dbReference type="NCBI Taxonomy" id="1334022"/>
    <lineage>
        <taxon>Bacteria</taxon>
        <taxon>Pseudomonadati</taxon>
        <taxon>Bacteroidota</taxon>
        <taxon>Flavobacteriia</taxon>
        <taxon>Flavobacteriales</taxon>
        <taxon>Flavobacteriaceae</taxon>
        <taxon>Zunongwangia</taxon>
    </lineage>
</organism>
<dbReference type="AlphaFoldDB" id="A0A1I1ENX8"/>
<dbReference type="PANTHER" id="PTHR43428">
    <property type="entry name" value="ARSENATE REDUCTASE"/>
    <property type="match status" value="1"/>
</dbReference>
<evidence type="ECO:0000313" key="1">
    <source>
        <dbReference type="EMBL" id="SFB88801.1"/>
    </source>
</evidence>
<dbReference type="Gene3D" id="3.40.50.2300">
    <property type="match status" value="1"/>
</dbReference>
<proteinExistence type="predicted"/>
<dbReference type="Proteomes" id="UP000199438">
    <property type="component" value="Unassembled WGS sequence"/>
</dbReference>
<accession>A0A1I1ENX8</accession>
<dbReference type="EMBL" id="FOKV01000001">
    <property type="protein sequence ID" value="SFB88801.1"/>
    <property type="molecule type" value="Genomic_DNA"/>
</dbReference>
<sequence>MYNAIQEFIDALDINKISEERKNALDGFVSFIAEKIQKKDPVNLNFICTHNSRRSHFSQIWAQTIAEYLGLKDVRSYSGGTEATAVYPSVLKAFQSVGFSVEKLSEDKNPVCYLKFAEDALPIISFSKVYDHGFNPQKNFAAVMTCSQANEACPFVPGADARIPFTFEDPKVSDGTPEELEKYQEKSKEIATDLLYVFTKAKELSK</sequence>
<dbReference type="STRING" id="1334022.SAMN04487907_1011050"/>
<dbReference type="OrthoDB" id="9793058at2"/>